<dbReference type="PROSITE" id="PS51257">
    <property type="entry name" value="PROKAR_LIPOPROTEIN"/>
    <property type="match status" value="1"/>
</dbReference>
<dbReference type="AlphaFoldDB" id="A0A2D0MXZ8"/>
<accession>A0A2D0MXZ8</accession>
<dbReference type="Gene3D" id="2.60.40.200">
    <property type="entry name" value="Superoxide dismutase, copper/zinc binding domain"/>
    <property type="match status" value="1"/>
</dbReference>
<evidence type="ECO:0000256" key="2">
    <source>
        <dbReference type="SAM" id="SignalP"/>
    </source>
</evidence>
<comment type="caution">
    <text evidence="3">The sequence shown here is derived from an EMBL/GenBank/DDBJ whole genome shotgun (WGS) entry which is preliminary data.</text>
</comment>
<dbReference type="EMBL" id="PDUD01000066">
    <property type="protein sequence ID" value="PHN01008.1"/>
    <property type="molecule type" value="Genomic_DNA"/>
</dbReference>
<organism evidence="3 4">
    <name type="scientific">Flavilitoribacter nigricans (strain ATCC 23147 / DSM 23189 / NBRC 102662 / NCIMB 1420 / SS-2)</name>
    <name type="common">Lewinella nigricans</name>
    <dbReference type="NCBI Taxonomy" id="1122177"/>
    <lineage>
        <taxon>Bacteria</taxon>
        <taxon>Pseudomonadati</taxon>
        <taxon>Bacteroidota</taxon>
        <taxon>Saprospiria</taxon>
        <taxon>Saprospirales</taxon>
        <taxon>Lewinellaceae</taxon>
        <taxon>Flavilitoribacter</taxon>
    </lineage>
</organism>
<evidence type="ECO:0000313" key="4">
    <source>
        <dbReference type="Proteomes" id="UP000223913"/>
    </source>
</evidence>
<dbReference type="Proteomes" id="UP000223913">
    <property type="component" value="Unassembled WGS sequence"/>
</dbReference>
<proteinExistence type="inferred from homology"/>
<dbReference type="OrthoDB" id="2991218at2"/>
<comment type="similarity">
    <text evidence="1">Belongs to the Cu-Zn superoxide dismutase family.</text>
</comment>
<evidence type="ECO:0000313" key="3">
    <source>
        <dbReference type="EMBL" id="PHN01008.1"/>
    </source>
</evidence>
<dbReference type="GO" id="GO:0046872">
    <property type="term" value="F:metal ion binding"/>
    <property type="evidence" value="ECO:0007669"/>
    <property type="project" value="InterPro"/>
</dbReference>
<dbReference type="SUPFAM" id="SSF49329">
    <property type="entry name" value="Cu,Zn superoxide dismutase-like"/>
    <property type="match status" value="1"/>
</dbReference>
<feature type="signal peptide" evidence="2">
    <location>
        <begin position="1"/>
        <end position="18"/>
    </location>
</feature>
<keyword evidence="4" id="KW-1185">Reference proteome</keyword>
<protein>
    <recommendedName>
        <fullName evidence="5">Superoxide dismutase copper/zinc binding domain-containing protein</fullName>
    </recommendedName>
</protein>
<evidence type="ECO:0000256" key="1">
    <source>
        <dbReference type="ARBA" id="ARBA00010457"/>
    </source>
</evidence>
<name>A0A2D0MXZ8_FLAN2</name>
<gene>
    <name evidence="3" type="ORF">CRP01_39415</name>
</gene>
<reference evidence="3 4" key="1">
    <citation type="submission" date="2017-10" db="EMBL/GenBank/DDBJ databases">
        <title>The draft genome sequence of Lewinella nigricans NBRC 102662.</title>
        <authorList>
            <person name="Wang K."/>
        </authorList>
    </citation>
    <scope>NUCLEOTIDE SEQUENCE [LARGE SCALE GENOMIC DNA]</scope>
    <source>
        <strain evidence="3 4">NBRC 102662</strain>
    </source>
</reference>
<dbReference type="RefSeq" id="WP_099155606.1">
    <property type="nucleotide sequence ID" value="NZ_PDUD01000066.1"/>
</dbReference>
<dbReference type="InterPro" id="IPR036423">
    <property type="entry name" value="SOD-like_Cu/Zn_dom_sf"/>
</dbReference>
<keyword evidence="2" id="KW-0732">Signal</keyword>
<evidence type="ECO:0008006" key="5">
    <source>
        <dbReference type="Google" id="ProtNLM"/>
    </source>
</evidence>
<feature type="chain" id="PRO_5012880923" description="Superoxide dismutase copper/zinc binding domain-containing protein" evidence="2">
    <location>
        <begin position="19"/>
        <end position="210"/>
    </location>
</feature>
<sequence length="210" mass="22488">MKTLRILLLFAVSFSLMTACEKEKFTPADDASGDAELVTRAHKGPKTKIYTAELGMLNMSGAMATVTVADNPDGSLTVMVEASGLEANMVHPQHIHGFADNTRPAVCPDESADTNEDGIIDLGEGVPFYGGVLLSLTDEEGNFPMADENGDLMYERTFSAEMVSSLKVLQNREIVLHGGTVMDEYWPTLPVACGSLGTPDIYPVGASGRR</sequence>
<dbReference type="GO" id="GO:0006801">
    <property type="term" value="P:superoxide metabolic process"/>
    <property type="evidence" value="ECO:0007669"/>
    <property type="project" value="InterPro"/>
</dbReference>